<dbReference type="Proteomes" id="UP000256373">
    <property type="component" value="Unassembled WGS sequence"/>
</dbReference>
<evidence type="ECO:0008006" key="4">
    <source>
        <dbReference type="Google" id="ProtNLM"/>
    </source>
</evidence>
<protein>
    <recommendedName>
        <fullName evidence="4">HEAT repeat domain-containing protein</fullName>
    </recommendedName>
</protein>
<dbReference type="Gene3D" id="1.25.10.10">
    <property type="entry name" value="Leucine-rich Repeat Variant"/>
    <property type="match status" value="1"/>
</dbReference>
<keyword evidence="3" id="KW-1185">Reference proteome</keyword>
<dbReference type="RefSeq" id="WP_115834249.1">
    <property type="nucleotide sequence ID" value="NZ_QNUL01000045.1"/>
</dbReference>
<dbReference type="SUPFAM" id="SSF48371">
    <property type="entry name" value="ARM repeat"/>
    <property type="match status" value="1"/>
</dbReference>
<evidence type="ECO:0000256" key="1">
    <source>
        <dbReference type="SAM" id="SignalP"/>
    </source>
</evidence>
<evidence type="ECO:0000313" key="3">
    <source>
        <dbReference type="Proteomes" id="UP000256373"/>
    </source>
</evidence>
<feature type="signal peptide" evidence="1">
    <location>
        <begin position="1"/>
        <end position="23"/>
    </location>
</feature>
<sequence length="554" mass="62364">MRKVVLLFVNTLLSLLLAQQSMAQSTKDFLKDFEALSKARFDSVKAGHLLETYFTLLTPFNQVNQLAKRMKGEKLVQFPIAEITEQPVYRQQIEGMLESDLPQVRLLGYLMIASGGDKKRVGVLADKLKTEPNESCSLWLGMGLMSLGYTETSTLFPWVVKRNVEARGFLFPMFVSLAPDSLQQTAYQFIDSEDWNERIHAVQLLSYTKKSVRSDTMLRHAIATWPGYLKGYAIVPAQSSQIGELITLLSPLLDSVLTRRTALIALADSPTENDRQFVIRLTQEDSSDKAVMEALQRSRYTDMVKHWLLSLQSEKLPADYYVSVYRDTLVRSDALLPDVHESLKKIKNPRILSGLLPVLKGREDTASQKILIDFLHNPDHSIRETAGNTLAGTCSEELKRILPEIVSDTTLCTAPLFDLLITCGNDSLQDVAERVYRTSSDNFMATNALTYLSVFPKNKHLSLFREVLKDREGEFRTINRIAAIGLAQLMDVSSVKSIIEVSEEERKNADLNSMAYIKALGKLKSNTSKKYIASFLGSKDEQVKELASKILSSW</sequence>
<feature type="chain" id="PRO_5017718613" description="HEAT repeat domain-containing protein" evidence="1">
    <location>
        <begin position="24"/>
        <end position="554"/>
    </location>
</feature>
<keyword evidence="1" id="KW-0732">Signal</keyword>
<dbReference type="InterPro" id="IPR011989">
    <property type="entry name" value="ARM-like"/>
</dbReference>
<accession>A0A3D8Y2K8</accession>
<organism evidence="2 3">
    <name type="scientific">Dyadobacter luteus</name>
    <dbReference type="NCBI Taxonomy" id="2259619"/>
    <lineage>
        <taxon>Bacteria</taxon>
        <taxon>Pseudomonadati</taxon>
        <taxon>Bacteroidota</taxon>
        <taxon>Cytophagia</taxon>
        <taxon>Cytophagales</taxon>
        <taxon>Spirosomataceae</taxon>
        <taxon>Dyadobacter</taxon>
    </lineage>
</organism>
<dbReference type="EMBL" id="QNUL01000045">
    <property type="protein sequence ID" value="REA55690.1"/>
    <property type="molecule type" value="Genomic_DNA"/>
</dbReference>
<proteinExistence type="predicted"/>
<dbReference type="OrthoDB" id="1393202at2"/>
<dbReference type="InterPro" id="IPR016024">
    <property type="entry name" value="ARM-type_fold"/>
</dbReference>
<dbReference type="AlphaFoldDB" id="A0A3D8Y2K8"/>
<reference evidence="2 3" key="1">
    <citation type="submission" date="2018-07" db="EMBL/GenBank/DDBJ databases">
        <title>Dyadobacter roseus sp. nov., isolated from rose rhizosphere soil.</title>
        <authorList>
            <person name="Chen L."/>
        </authorList>
    </citation>
    <scope>NUCLEOTIDE SEQUENCE [LARGE SCALE GENOMIC DNA]</scope>
    <source>
        <strain evidence="2 3">RS19</strain>
    </source>
</reference>
<evidence type="ECO:0000313" key="2">
    <source>
        <dbReference type="EMBL" id="REA55690.1"/>
    </source>
</evidence>
<comment type="caution">
    <text evidence="2">The sequence shown here is derived from an EMBL/GenBank/DDBJ whole genome shotgun (WGS) entry which is preliminary data.</text>
</comment>
<gene>
    <name evidence="2" type="ORF">DSL64_27840</name>
</gene>
<name>A0A3D8Y2K8_9BACT</name>